<protein>
    <submittedName>
        <fullName evidence="2">Uncharacterized protein</fullName>
    </submittedName>
</protein>
<name>A0A5B7YAH6_9ALTE</name>
<feature type="compositionally biased region" description="Basic and acidic residues" evidence="1">
    <location>
        <begin position="144"/>
        <end position="155"/>
    </location>
</feature>
<dbReference type="OrthoDB" id="6167888at2"/>
<dbReference type="AlphaFoldDB" id="A0A5B7YAH6"/>
<sequence length="155" mass="17690">MTTSVLSSLKVTARPKLESKPPVIGKRMKLIEKLEQQQEMATCMIERRPFEAYREKMIKDPETGERKKERRQITVRPWYYDSDGHFYLEVKVNNKPIEFDTGKPAIDVGEASKIPETIATVIEAVEKGELDTYLLAPAKSTKKPANEKQPAKPKS</sequence>
<proteinExistence type="predicted"/>
<evidence type="ECO:0000313" key="2">
    <source>
        <dbReference type="EMBL" id="QCZ92644.1"/>
    </source>
</evidence>
<feature type="region of interest" description="Disordered" evidence="1">
    <location>
        <begin position="136"/>
        <end position="155"/>
    </location>
</feature>
<keyword evidence="3" id="KW-1185">Reference proteome</keyword>
<dbReference type="RefSeq" id="WP_139755393.1">
    <property type="nucleotide sequence ID" value="NZ_CP039852.1"/>
</dbReference>
<dbReference type="Proteomes" id="UP000304912">
    <property type="component" value="Chromosome"/>
</dbReference>
<dbReference type="EMBL" id="CP039852">
    <property type="protein sequence ID" value="QCZ92644.1"/>
    <property type="molecule type" value="Genomic_DNA"/>
</dbReference>
<evidence type="ECO:0000313" key="3">
    <source>
        <dbReference type="Proteomes" id="UP000304912"/>
    </source>
</evidence>
<dbReference type="Pfam" id="PF20346">
    <property type="entry name" value="DUF6641"/>
    <property type="match status" value="1"/>
</dbReference>
<dbReference type="InterPro" id="IPR046581">
    <property type="entry name" value="DUF6641"/>
</dbReference>
<organism evidence="2 3">
    <name type="scientific">Salinimonas iocasae</name>
    <dbReference type="NCBI Taxonomy" id="2572577"/>
    <lineage>
        <taxon>Bacteria</taxon>
        <taxon>Pseudomonadati</taxon>
        <taxon>Pseudomonadota</taxon>
        <taxon>Gammaproteobacteria</taxon>
        <taxon>Alteromonadales</taxon>
        <taxon>Alteromonadaceae</taxon>
        <taxon>Alteromonas/Salinimonas group</taxon>
        <taxon>Salinimonas</taxon>
    </lineage>
</organism>
<reference evidence="2 3" key="1">
    <citation type="submission" date="2019-04" db="EMBL/GenBank/DDBJ databases">
        <title>Salinimonas iocasae sp. nov., a halophilic bacterium isolated from the outer tube casing of tubeworms in Okinawa Trough.</title>
        <authorList>
            <person name="Zhang H."/>
            <person name="Wang H."/>
            <person name="Li C."/>
        </authorList>
    </citation>
    <scope>NUCLEOTIDE SEQUENCE [LARGE SCALE GENOMIC DNA]</scope>
    <source>
        <strain evidence="2 3">KX18D6</strain>
    </source>
</reference>
<gene>
    <name evidence="2" type="ORF">FBQ74_03780</name>
</gene>
<accession>A0A5B7YAH6</accession>
<dbReference type="KEGG" id="salk:FBQ74_03780"/>
<evidence type="ECO:0000256" key="1">
    <source>
        <dbReference type="SAM" id="MobiDB-lite"/>
    </source>
</evidence>